<comment type="caution">
    <text evidence="4">The sequence shown here is derived from an EMBL/GenBank/DDBJ whole genome shotgun (WGS) entry which is preliminary data.</text>
</comment>
<accession>A0A9X1G031</accession>
<dbReference type="InterPro" id="IPR050445">
    <property type="entry name" value="Bact_polysacc_biosynth/exp"/>
</dbReference>
<proteinExistence type="predicted"/>
<dbReference type="Proteomes" id="UP001138661">
    <property type="component" value="Unassembled WGS sequence"/>
</dbReference>
<dbReference type="CDD" id="cd05387">
    <property type="entry name" value="BY-kinase"/>
    <property type="match status" value="1"/>
</dbReference>
<feature type="compositionally biased region" description="Low complexity" evidence="3">
    <location>
        <begin position="25"/>
        <end position="37"/>
    </location>
</feature>
<dbReference type="Pfam" id="PF10609">
    <property type="entry name" value="ParA"/>
    <property type="match status" value="1"/>
</dbReference>
<dbReference type="AlphaFoldDB" id="A0A9X1G031"/>
<dbReference type="InterPro" id="IPR033756">
    <property type="entry name" value="YlxH/NBP35"/>
</dbReference>
<dbReference type="PANTHER" id="PTHR32309">
    <property type="entry name" value="TYROSINE-PROTEIN KINASE"/>
    <property type="match status" value="1"/>
</dbReference>
<dbReference type="GO" id="GO:0005524">
    <property type="term" value="F:ATP binding"/>
    <property type="evidence" value="ECO:0007669"/>
    <property type="project" value="UniProtKB-KW"/>
</dbReference>
<feature type="region of interest" description="Disordered" evidence="3">
    <location>
        <begin position="1"/>
        <end position="45"/>
    </location>
</feature>
<organism evidence="4 5">
    <name type="scientific">Roseobacter insulae</name>
    <dbReference type="NCBI Taxonomy" id="2859783"/>
    <lineage>
        <taxon>Bacteria</taxon>
        <taxon>Pseudomonadati</taxon>
        <taxon>Pseudomonadota</taxon>
        <taxon>Alphaproteobacteria</taxon>
        <taxon>Rhodobacterales</taxon>
        <taxon>Roseobacteraceae</taxon>
        <taxon>Roseobacter</taxon>
    </lineage>
</organism>
<keyword evidence="4" id="KW-0418">Kinase</keyword>
<dbReference type="GO" id="GO:0005886">
    <property type="term" value="C:plasma membrane"/>
    <property type="evidence" value="ECO:0007669"/>
    <property type="project" value="TreeGrafter"/>
</dbReference>
<name>A0A9X1G031_9RHOB</name>
<keyword evidence="2" id="KW-0067">ATP-binding</keyword>
<sequence length="281" mass="31563">MEKLQKALSKARQERSGVTREAPQKRAPVAPRAARPPSEASDNFPEIWQKLKPLDPDPRHLSANRIMTLNALPEANPFDVLRTKIYLLMRQNGWTRLAITSPNKGCGKTTTACNLAVGFSRQSEVKSMLFDVDLRRPGVATMLGQQPEHDIRELLVGEVAPEDQMLRLRSNVAISMARRPVSDPTQLLLSQKTVQTFDNIQAQFEPDVMIFDLPPMLVTDDARAKLKNVDCALIVARAEQTRMSQLDVCEREVSEHTNVLGVVLNNCRHMGAEEDYYGDYS</sequence>
<evidence type="ECO:0000313" key="4">
    <source>
        <dbReference type="EMBL" id="MBW4710763.1"/>
    </source>
</evidence>
<evidence type="ECO:0000256" key="1">
    <source>
        <dbReference type="ARBA" id="ARBA00022741"/>
    </source>
</evidence>
<keyword evidence="1" id="KW-0547">Nucleotide-binding</keyword>
<protein>
    <submittedName>
        <fullName evidence="4">CpsD/CapB family tyrosine-protein kinase</fullName>
    </submittedName>
</protein>
<dbReference type="InterPro" id="IPR005702">
    <property type="entry name" value="Wzc-like_C"/>
</dbReference>
<dbReference type="PANTHER" id="PTHR32309:SF13">
    <property type="entry name" value="FERRIC ENTEROBACTIN TRANSPORT PROTEIN FEPE"/>
    <property type="match status" value="1"/>
</dbReference>
<keyword evidence="5" id="KW-1185">Reference proteome</keyword>
<keyword evidence="4" id="KW-0808">Transferase</keyword>
<gene>
    <name evidence="4" type="ORF">KX928_23480</name>
</gene>
<dbReference type="EMBL" id="JAHXDN010000011">
    <property type="protein sequence ID" value="MBW4710763.1"/>
    <property type="molecule type" value="Genomic_DNA"/>
</dbReference>
<dbReference type="RefSeq" id="WP_219507935.1">
    <property type="nucleotide sequence ID" value="NZ_JAHXDN010000011.1"/>
</dbReference>
<evidence type="ECO:0000313" key="5">
    <source>
        <dbReference type="Proteomes" id="UP001138661"/>
    </source>
</evidence>
<evidence type="ECO:0000256" key="2">
    <source>
        <dbReference type="ARBA" id="ARBA00022840"/>
    </source>
</evidence>
<evidence type="ECO:0000256" key="3">
    <source>
        <dbReference type="SAM" id="MobiDB-lite"/>
    </source>
</evidence>
<dbReference type="GO" id="GO:0004713">
    <property type="term" value="F:protein tyrosine kinase activity"/>
    <property type="evidence" value="ECO:0007669"/>
    <property type="project" value="TreeGrafter"/>
</dbReference>
<reference evidence="4" key="1">
    <citation type="submission" date="2021-07" db="EMBL/GenBank/DDBJ databases">
        <title>Roseobacter insulae sp. nov., isolated from a tidal flat.</title>
        <authorList>
            <person name="Park S."/>
            <person name="Yoon J.-H."/>
        </authorList>
    </citation>
    <scope>NUCLEOTIDE SEQUENCE</scope>
    <source>
        <strain evidence="4">YSTF-M11</strain>
    </source>
</reference>
<feature type="compositionally biased region" description="Basic and acidic residues" evidence="3">
    <location>
        <begin position="1"/>
        <end position="24"/>
    </location>
</feature>